<name>A0A178MMI7_9PROT</name>
<keyword evidence="1" id="KW-1133">Transmembrane helix</keyword>
<accession>A0A178MMI7</accession>
<dbReference type="RefSeq" id="WP_068501030.1">
    <property type="nucleotide sequence ID" value="NZ_LWQU01000142.1"/>
</dbReference>
<dbReference type="EMBL" id="LWQU01000142">
    <property type="protein sequence ID" value="OAN49891.1"/>
    <property type="molecule type" value="Genomic_DNA"/>
</dbReference>
<evidence type="ECO:0000313" key="3">
    <source>
        <dbReference type="Proteomes" id="UP000078543"/>
    </source>
</evidence>
<feature type="transmembrane region" description="Helical" evidence="1">
    <location>
        <begin position="38"/>
        <end position="66"/>
    </location>
</feature>
<protein>
    <submittedName>
        <fullName evidence="2">Uncharacterized protein</fullName>
    </submittedName>
</protein>
<feature type="transmembrane region" description="Helical" evidence="1">
    <location>
        <begin position="116"/>
        <end position="135"/>
    </location>
</feature>
<gene>
    <name evidence="2" type="ORF">A6A05_12765</name>
</gene>
<comment type="caution">
    <text evidence="2">The sequence shown here is derived from an EMBL/GenBank/DDBJ whole genome shotgun (WGS) entry which is preliminary data.</text>
</comment>
<feature type="transmembrane region" description="Helical" evidence="1">
    <location>
        <begin position="78"/>
        <end position="96"/>
    </location>
</feature>
<dbReference type="STRING" id="1437059.A6A05_12765"/>
<dbReference type="Proteomes" id="UP000078543">
    <property type="component" value="Unassembled WGS sequence"/>
</dbReference>
<dbReference type="AlphaFoldDB" id="A0A178MMI7"/>
<keyword evidence="1" id="KW-0472">Membrane</keyword>
<keyword evidence="1" id="KW-0812">Transmembrane</keyword>
<evidence type="ECO:0000313" key="2">
    <source>
        <dbReference type="EMBL" id="OAN49891.1"/>
    </source>
</evidence>
<sequence length="141" mass="15130">MTISRERFLVAVSVALYIASLAVPTAICIGNQCDSWPGYGILLFGWLAVYASPANMTWLANPLLFICWMLQLFSSTKAALMVGLAALGLAASFLLYDQILSSESGSLSTITGTAPGYWLWLAAMAFACANSIMALRKRPVP</sequence>
<dbReference type="OrthoDB" id="9005962at2"/>
<organism evidence="2 3">
    <name type="scientific">Magnetospirillum moscoviense</name>
    <dbReference type="NCBI Taxonomy" id="1437059"/>
    <lineage>
        <taxon>Bacteria</taxon>
        <taxon>Pseudomonadati</taxon>
        <taxon>Pseudomonadota</taxon>
        <taxon>Alphaproteobacteria</taxon>
        <taxon>Rhodospirillales</taxon>
        <taxon>Rhodospirillaceae</taxon>
        <taxon>Magnetospirillum</taxon>
    </lineage>
</organism>
<reference evidence="2 3" key="1">
    <citation type="submission" date="2016-04" db="EMBL/GenBank/DDBJ databases">
        <title>Draft genome sequence of freshwater magnetotactic bacteria Magnetospirillum marisnigri SP-1 and Magnetospirillum moscoviense BB-1.</title>
        <authorList>
            <person name="Koziaeva V."/>
            <person name="Dziuba M.V."/>
            <person name="Ivanov T.M."/>
            <person name="Kuznetsov B."/>
            <person name="Grouzdev D.S."/>
        </authorList>
    </citation>
    <scope>NUCLEOTIDE SEQUENCE [LARGE SCALE GENOMIC DNA]</scope>
    <source>
        <strain evidence="2 3">BB-1</strain>
    </source>
</reference>
<keyword evidence="3" id="KW-1185">Reference proteome</keyword>
<proteinExistence type="predicted"/>
<evidence type="ECO:0000256" key="1">
    <source>
        <dbReference type="SAM" id="Phobius"/>
    </source>
</evidence>